<feature type="transmembrane region" description="Helical" evidence="10">
    <location>
        <begin position="38"/>
        <end position="57"/>
    </location>
</feature>
<protein>
    <submittedName>
        <fullName evidence="11">Rcb3.42</fullName>
    </submittedName>
</protein>
<dbReference type="GO" id="GO:0004934">
    <property type="term" value="F:mating-type alpha-factor pheromone receptor activity"/>
    <property type="evidence" value="ECO:0007669"/>
    <property type="project" value="InterPro"/>
</dbReference>
<keyword evidence="7 10" id="KW-0472">Membrane</keyword>
<sequence length="398" mass="44223">MMSASDPTYPAFPVLAFTGAVLVLIPLPWHFQAWNSGTCLYMIWTALGLLNLAINSIVWRSSAINYAPIWCDISSRLLVGVGVAIPAASLCINRRLYKIATISTVTTTKAHRQRTVMIDLAIGIGIPVLQMALQFIVEGHRFNIFEDVGCYPFTYNTWLAYPLSNLWPLVLGLISAVYCVLTLRAFMKRRAQFSEFLSSNSSLSINRYFRLMALATLELLCTTPISAYGTYINIVDNPLEPWKGFADAHFNYSHIGQYPSVIWRLNPLTVISTELTRWSLVFCAFSFFAFFGFADEARKNYRKAFWAIAKRFGFHPPVSAGTSHVRAPPRPLQMMSSIGSLPAYSPAAPNSSKFLSTSTLDIKAEKDWSGSPVLDDCSIPDTPTSISGPVHDPEPHAL</sequence>
<dbReference type="EMBL" id="KV448877">
    <property type="protein sequence ID" value="OAX32933.1"/>
    <property type="molecule type" value="Genomic_DNA"/>
</dbReference>
<evidence type="ECO:0000256" key="6">
    <source>
        <dbReference type="ARBA" id="ARBA00023040"/>
    </source>
</evidence>
<keyword evidence="3" id="KW-0589">Pheromone response</keyword>
<dbReference type="CDD" id="cd14966">
    <property type="entry name" value="7tmD_STE3"/>
    <property type="match status" value="1"/>
</dbReference>
<dbReference type="STRING" id="1314800.A0A1B7MJZ5"/>
<organism evidence="11 12">
    <name type="scientific">Rhizopogon vinicolor AM-OR11-026</name>
    <dbReference type="NCBI Taxonomy" id="1314800"/>
    <lineage>
        <taxon>Eukaryota</taxon>
        <taxon>Fungi</taxon>
        <taxon>Dikarya</taxon>
        <taxon>Basidiomycota</taxon>
        <taxon>Agaricomycotina</taxon>
        <taxon>Agaricomycetes</taxon>
        <taxon>Agaricomycetidae</taxon>
        <taxon>Boletales</taxon>
        <taxon>Suillineae</taxon>
        <taxon>Rhizopogonaceae</taxon>
        <taxon>Rhizopogon</taxon>
    </lineage>
</organism>
<evidence type="ECO:0000256" key="4">
    <source>
        <dbReference type="ARBA" id="ARBA00022692"/>
    </source>
</evidence>
<feature type="transmembrane region" description="Helical" evidence="10">
    <location>
        <begin position="275"/>
        <end position="294"/>
    </location>
</feature>
<dbReference type="InterPro" id="IPR000481">
    <property type="entry name" value="GPCR_Pheromne_B_alpha_rcpt"/>
</dbReference>
<gene>
    <name evidence="11" type="ORF">K503DRAFT_869869</name>
</gene>
<evidence type="ECO:0000256" key="1">
    <source>
        <dbReference type="ARBA" id="ARBA00004141"/>
    </source>
</evidence>
<evidence type="ECO:0000256" key="9">
    <source>
        <dbReference type="ARBA" id="ARBA00023224"/>
    </source>
</evidence>
<feature type="transmembrane region" description="Helical" evidence="10">
    <location>
        <begin position="77"/>
        <end position="96"/>
    </location>
</feature>
<keyword evidence="12" id="KW-1185">Reference proteome</keyword>
<dbReference type="InterPro" id="IPR001499">
    <property type="entry name" value="GPCR_STE3"/>
</dbReference>
<dbReference type="PANTHER" id="PTHR28097">
    <property type="entry name" value="PHEROMONE A FACTOR RECEPTOR"/>
    <property type="match status" value="1"/>
</dbReference>
<dbReference type="PRINTS" id="PR00901">
    <property type="entry name" value="PHEROMONEBAR"/>
</dbReference>
<dbReference type="OrthoDB" id="2874149at2759"/>
<dbReference type="PANTHER" id="PTHR28097:SF1">
    <property type="entry name" value="PHEROMONE A FACTOR RECEPTOR"/>
    <property type="match status" value="1"/>
</dbReference>
<dbReference type="Proteomes" id="UP000092154">
    <property type="component" value="Unassembled WGS sequence"/>
</dbReference>
<name>A0A1B7MJZ5_9AGAM</name>
<evidence type="ECO:0000313" key="11">
    <source>
        <dbReference type="EMBL" id="OAX32933.1"/>
    </source>
</evidence>
<keyword evidence="9" id="KW-0807">Transducer</keyword>
<evidence type="ECO:0000256" key="8">
    <source>
        <dbReference type="ARBA" id="ARBA00023170"/>
    </source>
</evidence>
<dbReference type="PRINTS" id="PR00899">
    <property type="entry name" value="GPCRSTE3"/>
</dbReference>
<evidence type="ECO:0000256" key="3">
    <source>
        <dbReference type="ARBA" id="ARBA00022507"/>
    </source>
</evidence>
<evidence type="ECO:0000313" key="12">
    <source>
        <dbReference type="Proteomes" id="UP000092154"/>
    </source>
</evidence>
<dbReference type="InParanoid" id="A0A1B7MJZ5"/>
<dbReference type="GO" id="GO:0005886">
    <property type="term" value="C:plasma membrane"/>
    <property type="evidence" value="ECO:0007669"/>
    <property type="project" value="TreeGrafter"/>
</dbReference>
<comment type="subcellular location">
    <subcellularLocation>
        <location evidence="1">Membrane</location>
        <topology evidence="1">Multi-pass membrane protein</topology>
    </subcellularLocation>
</comment>
<dbReference type="FunCoup" id="A0A1B7MJZ5">
    <property type="interactions" value="92"/>
</dbReference>
<keyword evidence="4 10" id="KW-0812">Transmembrane</keyword>
<feature type="transmembrane region" description="Helical" evidence="10">
    <location>
        <begin position="166"/>
        <end position="187"/>
    </location>
</feature>
<feature type="transmembrane region" description="Helical" evidence="10">
    <location>
        <begin position="208"/>
        <end position="231"/>
    </location>
</feature>
<dbReference type="AlphaFoldDB" id="A0A1B7MJZ5"/>
<comment type="similarity">
    <text evidence="2">Belongs to the G-protein coupled receptor 4 family.</text>
</comment>
<dbReference type="GO" id="GO:0000750">
    <property type="term" value="P:pheromone-dependent signal transduction involved in conjugation with cellular fusion"/>
    <property type="evidence" value="ECO:0007669"/>
    <property type="project" value="TreeGrafter"/>
</dbReference>
<evidence type="ECO:0000256" key="7">
    <source>
        <dbReference type="ARBA" id="ARBA00023136"/>
    </source>
</evidence>
<feature type="transmembrane region" description="Helical" evidence="10">
    <location>
        <begin position="12"/>
        <end position="31"/>
    </location>
</feature>
<keyword evidence="6" id="KW-0297">G-protein coupled receptor</keyword>
<evidence type="ECO:0000256" key="2">
    <source>
        <dbReference type="ARBA" id="ARBA00011085"/>
    </source>
</evidence>
<reference evidence="11 12" key="1">
    <citation type="submission" date="2016-06" db="EMBL/GenBank/DDBJ databases">
        <title>Comparative genomics of the ectomycorrhizal sister species Rhizopogon vinicolor and Rhizopogon vesiculosus (Basidiomycota: Boletales) reveals a divergence of the mating type B locus.</title>
        <authorList>
            <consortium name="DOE Joint Genome Institute"/>
            <person name="Mujic A.B."/>
            <person name="Kuo A."/>
            <person name="Tritt A."/>
            <person name="Lipzen A."/>
            <person name="Chen C."/>
            <person name="Johnson J."/>
            <person name="Sharma A."/>
            <person name="Barry K."/>
            <person name="Grigoriev I.V."/>
            <person name="Spatafora J.W."/>
        </authorList>
    </citation>
    <scope>NUCLEOTIDE SEQUENCE [LARGE SCALE GENOMIC DNA]</scope>
    <source>
        <strain evidence="11 12">AM-OR11-026</strain>
    </source>
</reference>
<feature type="transmembrane region" description="Helical" evidence="10">
    <location>
        <begin position="116"/>
        <end position="137"/>
    </location>
</feature>
<keyword evidence="8" id="KW-0675">Receptor</keyword>
<evidence type="ECO:0000256" key="5">
    <source>
        <dbReference type="ARBA" id="ARBA00022989"/>
    </source>
</evidence>
<keyword evidence="5 10" id="KW-1133">Transmembrane helix</keyword>
<proteinExistence type="inferred from homology"/>
<dbReference type="Pfam" id="PF02076">
    <property type="entry name" value="STE3"/>
    <property type="match status" value="1"/>
</dbReference>
<accession>A0A1B7MJZ5</accession>
<evidence type="ECO:0000256" key="10">
    <source>
        <dbReference type="SAM" id="Phobius"/>
    </source>
</evidence>